<evidence type="ECO:0000313" key="2">
    <source>
        <dbReference type="Proteomes" id="UP001151760"/>
    </source>
</evidence>
<reference evidence="1" key="1">
    <citation type="journal article" date="2022" name="Int. J. Mol. Sci.">
        <title>Draft Genome of Tanacetum Coccineum: Genomic Comparison of Closely Related Tanacetum-Family Plants.</title>
        <authorList>
            <person name="Yamashiro T."/>
            <person name="Shiraishi A."/>
            <person name="Nakayama K."/>
            <person name="Satake H."/>
        </authorList>
    </citation>
    <scope>NUCLEOTIDE SEQUENCE</scope>
</reference>
<proteinExistence type="predicted"/>
<gene>
    <name evidence="1" type="ORF">Tco_0861532</name>
</gene>
<keyword evidence="2" id="KW-1185">Reference proteome</keyword>
<accession>A0ABQ5BI30</accession>
<comment type="caution">
    <text evidence="1">The sequence shown here is derived from an EMBL/GenBank/DDBJ whole genome shotgun (WGS) entry which is preliminary data.</text>
</comment>
<sequence length="186" mass="21388">MSLHVPQEGSKEWDDQRWVERVMEYQIGHQSIKEEEVPLVDGVFEGALGALALEMEALVDAMVDFPKPVQAFWVRIAEASPFDVRIEDHHFVQKKWEHHIVGNREVRESLGKWSGKVDMIWSFSVLGVCKSTKILFVCKYGLTSEWDSEDLTELLERESDEFVLNHEGDKNDAGFILLKSDLTIKV</sequence>
<dbReference type="Proteomes" id="UP001151760">
    <property type="component" value="Unassembled WGS sequence"/>
</dbReference>
<evidence type="ECO:0000313" key="1">
    <source>
        <dbReference type="EMBL" id="GJT14490.1"/>
    </source>
</evidence>
<dbReference type="EMBL" id="BQNB010013317">
    <property type="protein sequence ID" value="GJT14490.1"/>
    <property type="molecule type" value="Genomic_DNA"/>
</dbReference>
<name>A0ABQ5BI30_9ASTR</name>
<protein>
    <submittedName>
        <fullName evidence="1">Uncharacterized protein</fullName>
    </submittedName>
</protein>
<organism evidence="1 2">
    <name type="scientific">Tanacetum coccineum</name>
    <dbReference type="NCBI Taxonomy" id="301880"/>
    <lineage>
        <taxon>Eukaryota</taxon>
        <taxon>Viridiplantae</taxon>
        <taxon>Streptophyta</taxon>
        <taxon>Embryophyta</taxon>
        <taxon>Tracheophyta</taxon>
        <taxon>Spermatophyta</taxon>
        <taxon>Magnoliopsida</taxon>
        <taxon>eudicotyledons</taxon>
        <taxon>Gunneridae</taxon>
        <taxon>Pentapetalae</taxon>
        <taxon>asterids</taxon>
        <taxon>campanulids</taxon>
        <taxon>Asterales</taxon>
        <taxon>Asteraceae</taxon>
        <taxon>Asteroideae</taxon>
        <taxon>Anthemideae</taxon>
        <taxon>Anthemidinae</taxon>
        <taxon>Tanacetum</taxon>
    </lineage>
</organism>
<reference evidence="1" key="2">
    <citation type="submission" date="2022-01" db="EMBL/GenBank/DDBJ databases">
        <authorList>
            <person name="Yamashiro T."/>
            <person name="Shiraishi A."/>
            <person name="Satake H."/>
            <person name="Nakayama K."/>
        </authorList>
    </citation>
    <scope>NUCLEOTIDE SEQUENCE</scope>
</reference>